<organism evidence="2 3">
    <name type="scientific">Saccharopolyspora griseoalba</name>
    <dbReference type="NCBI Taxonomy" id="1431848"/>
    <lineage>
        <taxon>Bacteria</taxon>
        <taxon>Bacillati</taxon>
        <taxon>Actinomycetota</taxon>
        <taxon>Actinomycetes</taxon>
        <taxon>Pseudonocardiales</taxon>
        <taxon>Pseudonocardiaceae</taxon>
        <taxon>Saccharopolyspora</taxon>
    </lineage>
</organism>
<keyword evidence="2" id="KW-0548">Nucleotidyltransferase</keyword>
<dbReference type="GO" id="GO:0052621">
    <property type="term" value="F:diguanylate cyclase activity"/>
    <property type="evidence" value="ECO:0007669"/>
    <property type="project" value="UniProtKB-EC"/>
</dbReference>
<evidence type="ECO:0000313" key="3">
    <source>
        <dbReference type="Proteomes" id="UP001596504"/>
    </source>
</evidence>
<dbReference type="Gene3D" id="3.30.70.270">
    <property type="match status" value="1"/>
</dbReference>
<dbReference type="PROSITE" id="PS50887">
    <property type="entry name" value="GGDEF"/>
    <property type="match status" value="1"/>
</dbReference>
<comment type="caution">
    <text evidence="2">The sequence shown here is derived from an EMBL/GenBank/DDBJ whole genome shotgun (WGS) entry which is preliminary data.</text>
</comment>
<keyword evidence="2" id="KW-0808">Transferase</keyword>
<dbReference type="CDD" id="cd01949">
    <property type="entry name" value="GGDEF"/>
    <property type="match status" value="1"/>
</dbReference>
<dbReference type="EMBL" id="JBHTCJ010000022">
    <property type="protein sequence ID" value="MFC7344944.1"/>
    <property type="molecule type" value="Genomic_DNA"/>
</dbReference>
<gene>
    <name evidence="2" type="ORF">ACFQRI_26330</name>
</gene>
<dbReference type="InterPro" id="IPR050469">
    <property type="entry name" value="Diguanylate_Cyclase"/>
</dbReference>
<evidence type="ECO:0000313" key="2">
    <source>
        <dbReference type="EMBL" id="MFC7344944.1"/>
    </source>
</evidence>
<dbReference type="Pfam" id="PF00990">
    <property type="entry name" value="GGDEF"/>
    <property type="match status" value="1"/>
</dbReference>
<dbReference type="RefSeq" id="WP_380673229.1">
    <property type="nucleotide sequence ID" value="NZ_JBHTCJ010000022.1"/>
</dbReference>
<keyword evidence="3" id="KW-1185">Reference proteome</keyword>
<feature type="domain" description="GGDEF" evidence="1">
    <location>
        <begin position="71"/>
        <end position="193"/>
    </location>
</feature>
<dbReference type="NCBIfam" id="TIGR00254">
    <property type="entry name" value="GGDEF"/>
    <property type="match status" value="1"/>
</dbReference>
<dbReference type="Proteomes" id="UP001596504">
    <property type="component" value="Unassembled WGS sequence"/>
</dbReference>
<evidence type="ECO:0000259" key="1">
    <source>
        <dbReference type="PROSITE" id="PS50887"/>
    </source>
</evidence>
<sequence length="193" mass="20529">MSGWWIPNPRSARGVPIAATATAVAVAGWAATAHQLRRCTRQLAETQRDPVTGLLTRAAWEHAAARIWCARSGLAGVIDLDDFKQVNDTYGHQVGDAVLRVVGHRLTRCLDQVAVLGRLGGDELAFATRTRRGLIQPEALQAALSAPIHLGDALTLKVGASLGISAAPALPDALAAADAEMYQAKRRTKQVRS</sequence>
<dbReference type="InterPro" id="IPR043128">
    <property type="entry name" value="Rev_trsase/Diguanyl_cyclase"/>
</dbReference>
<dbReference type="InterPro" id="IPR029787">
    <property type="entry name" value="Nucleotide_cyclase"/>
</dbReference>
<dbReference type="PANTHER" id="PTHR45138:SF9">
    <property type="entry name" value="DIGUANYLATE CYCLASE DGCM-RELATED"/>
    <property type="match status" value="1"/>
</dbReference>
<dbReference type="SMART" id="SM00267">
    <property type="entry name" value="GGDEF"/>
    <property type="match status" value="1"/>
</dbReference>
<dbReference type="SUPFAM" id="SSF55073">
    <property type="entry name" value="Nucleotide cyclase"/>
    <property type="match status" value="1"/>
</dbReference>
<reference evidence="3" key="1">
    <citation type="journal article" date="2019" name="Int. J. Syst. Evol. Microbiol.">
        <title>The Global Catalogue of Microorganisms (GCM) 10K type strain sequencing project: providing services to taxonomists for standard genome sequencing and annotation.</title>
        <authorList>
            <consortium name="The Broad Institute Genomics Platform"/>
            <consortium name="The Broad Institute Genome Sequencing Center for Infectious Disease"/>
            <person name="Wu L."/>
            <person name="Ma J."/>
        </authorList>
    </citation>
    <scope>NUCLEOTIDE SEQUENCE [LARGE SCALE GENOMIC DNA]</scope>
    <source>
        <strain evidence="3">WLHS5</strain>
    </source>
</reference>
<dbReference type="PANTHER" id="PTHR45138">
    <property type="entry name" value="REGULATORY COMPONENTS OF SENSORY TRANSDUCTION SYSTEM"/>
    <property type="match status" value="1"/>
</dbReference>
<dbReference type="InterPro" id="IPR000160">
    <property type="entry name" value="GGDEF_dom"/>
</dbReference>
<dbReference type="EC" id="2.7.7.65" evidence="2"/>
<accession>A0ABW2LUP4</accession>
<protein>
    <submittedName>
        <fullName evidence="2">GGDEF domain-containing protein</fullName>
        <ecNumber evidence="2">2.7.7.65</ecNumber>
    </submittedName>
</protein>
<proteinExistence type="predicted"/>
<name>A0ABW2LUP4_9PSEU</name>